<feature type="region of interest" description="Disordered" evidence="1">
    <location>
        <begin position="36"/>
        <end position="316"/>
    </location>
</feature>
<feature type="region of interest" description="Disordered" evidence="1">
    <location>
        <begin position="1148"/>
        <end position="1252"/>
    </location>
</feature>
<reference evidence="3 4" key="1">
    <citation type="submission" date="2016-07" db="EMBL/GenBank/DDBJ databases">
        <title>Pervasive Adenine N6-methylation of Active Genes in Fungi.</title>
        <authorList>
            <consortium name="DOE Joint Genome Institute"/>
            <person name="Mondo S.J."/>
            <person name="Dannebaum R.O."/>
            <person name="Kuo R.C."/>
            <person name="Labutti K."/>
            <person name="Haridas S."/>
            <person name="Kuo A."/>
            <person name="Salamov A."/>
            <person name="Ahrendt S.R."/>
            <person name="Lipzen A."/>
            <person name="Sullivan W."/>
            <person name="Andreopoulos W.B."/>
            <person name="Clum A."/>
            <person name="Lindquist E."/>
            <person name="Daum C."/>
            <person name="Ramamoorthy G.K."/>
            <person name="Gryganskyi A."/>
            <person name="Culley D."/>
            <person name="Magnuson J.K."/>
            <person name="James T.Y."/>
            <person name="O'Malley M.A."/>
            <person name="Stajich J.E."/>
            <person name="Spatafora J.W."/>
            <person name="Visel A."/>
            <person name="Grigoriev I.V."/>
        </authorList>
    </citation>
    <scope>NUCLEOTIDE SEQUENCE [LARGE SCALE GENOMIC DNA]</scope>
    <source>
        <strain evidence="3 4">NRRL 3116</strain>
    </source>
</reference>
<feature type="compositionally biased region" description="Basic and acidic residues" evidence="1">
    <location>
        <begin position="59"/>
        <end position="78"/>
    </location>
</feature>
<feature type="compositionally biased region" description="Polar residues" evidence="1">
    <location>
        <begin position="1234"/>
        <end position="1252"/>
    </location>
</feature>
<dbReference type="PROSITE" id="PS51782">
    <property type="entry name" value="LYSM"/>
    <property type="match status" value="1"/>
</dbReference>
<feature type="compositionally biased region" description="Low complexity" evidence="1">
    <location>
        <begin position="1466"/>
        <end position="1491"/>
    </location>
</feature>
<dbReference type="InParanoid" id="A0A1Y2GMN6"/>
<feature type="compositionally biased region" description="Polar residues" evidence="1">
    <location>
        <begin position="911"/>
        <end position="920"/>
    </location>
</feature>
<dbReference type="PANTHER" id="PTHR20932:SF8">
    <property type="entry name" value="LD22649P"/>
    <property type="match status" value="1"/>
</dbReference>
<feature type="compositionally biased region" description="Basic and acidic residues" evidence="1">
    <location>
        <begin position="220"/>
        <end position="232"/>
    </location>
</feature>
<feature type="compositionally biased region" description="Low complexity" evidence="1">
    <location>
        <begin position="1310"/>
        <end position="1332"/>
    </location>
</feature>
<feature type="compositionally biased region" description="Polar residues" evidence="1">
    <location>
        <begin position="713"/>
        <end position="733"/>
    </location>
</feature>
<feature type="compositionally biased region" description="Low complexity" evidence="1">
    <location>
        <begin position="289"/>
        <end position="315"/>
    </location>
</feature>
<evidence type="ECO:0000259" key="2">
    <source>
        <dbReference type="PROSITE" id="PS51782"/>
    </source>
</evidence>
<dbReference type="InterPro" id="IPR018392">
    <property type="entry name" value="LysM"/>
</dbReference>
<feature type="compositionally biased region" description="Basic residues" evidence="1">
    <location>
        <begin position="1157"/>
        <end position="1173"/>
    </location>
</feature>
<feature type="compositionally biased region" description="Low complexity" evidence="1">
    <location>
        <begin position="440"/>
        <end position="452"/>
    </location>
</feature>
<feature type="compositionally biased region" description="Low complexity" evidence="1">
    <location>
        <begin position="1181"/>
        <end position="1199"/>
    </location>
</feature>
<dbReference type="GeneID" id="33571985"/>
<dbReference type="InterPro" id="IPR045030">
    <property type="entry name" value="LYSM1-4"/>
</dbReference>
<gene>
    <name evidence="3" type="ORF">BCR41DRAFT_422333</name>
</gene>
<feature type="compositionally biased region" description="Low complexity" evidence="1">
    <location>
        <begin position="83"/>
        <end position="107"/>
    </location>
</feature>
<feature type="compositionally biased region" description="Polar residues" evidence="1">
    <location>
        <begin position="568"/>
        <end position="587"/>
    </location>
</feature>
<dbReference type="OrthoDB" id="2192830at2759"/>
<feature type="region of interest" description="Disordered" evidence="1">
    <location>
        <begin position="1394"/>
        <end position="1554"/>
    </location>
</feature>
<evidence type="ECO:0000256" key="1">
    <source>
        <dbReference type="SAM" id="MobiDB-lite"/>
    </source>
</evidence>
<dbReference type="RefSeq" id="XP_021881324.1">
    <property type="nucleotide sequence ID" value="XM_022030142.1"/>
</dbReference>
<feature type="region of interest" description="Disordered" evidence="1">
    <location>
        <begin position="713"/>
        <end position="761"/>
    </location>
</feature>
<feature type="region of interest" description="Disordered" evidence="1">
    <location>
        <begin position="568"/>
        <end position="633"/>
    </location>
</feature>
<feature type="compositionally biased region" description="Basic and acidic residues" evidence="1">
    <location>
        <begin position="1514"/>
        <end position="1530"/>
    </location>
</feature>
<feature type="compositionally biased region" description="Gly residues" evidence="1">
    <location>
        <begin position="1395"/>
        <end position="1405"/>
    </location>
</feature>
<feature type="compositionally biased region" description="Basic and acidic residues" evidence="1">
    <location>
        <begin position="144"/>
        <end position="173"/>
    </location>
</feature>
<feature type="compositionally biased region" description="Polar residues" evidence="1">
    <location>
        <begin position="421"/>
        <end position="439"/>
    </location>
</feature>
<feature type="region of interest" description="Disordered" evidence="1">
    <location>
        <begin position="333"/>
        <end position="522"/>
    </location>
</feature>
<sequence>MNILEQQQRLETAPSALKNIHALVWNSSTTNNIKSHDNSMPILDDPLQSGAHGDALGQRTDRIKSPLNSKERTEEASQKIKRNNSSSGSPLSLSISTSNPNSTNSSSFADPLSLNMTQSKQQQQQGQKTKLTGTSSEHPLNVSHAEEDQPIRSDDENRERDGDDSNAGEDQRTEQAYPLDTEAGPRENQGTVTQEERDTPSRKGQANGVVKNTSNHNQKHSNDNDHDDKHVSDNSTLSGVLPPSSSQKRGENEEKEEKEDNYQTKQSFHGSMDDDHLSDNNPSNADLKTSTCTTSVTPMTATATPTTNPTTSDCTISLPDLASISTISPETKTLDFKSGSATPQSAVQEDPIGSGYSSHYPEQQQQQQQQQQQLLAQPSQPIRRPITRARTQSSPVQSRLHKPLEHLSDLGPLEEAKPVNTIHSINSSEESDILSNQNPTSSSSGSATTHSSILTHTSNVGKSRRKSSADTSIQQQQRQSLHRLSQLSECPSSSTLVSEGSSSSYSTIRPSKSSDQRATDMADGVGGGGLVWSGSHPLLMDYTVEPETLEDERYRDLNTIVTQNNKDRSMSMSVDTRQAHYPNQTNGKDVPPLEQSTRRRRNTSKADGNRGWAYKREGKKEGHSGLVNGKNTTGSVGKRVIIHQITPTDTLVGIALYYGIQLSVLKKSNKLWTNDSIHTRKYLYIPFEECTVTKQEGVLVDEANQTVTLPQRIRQPSSQHYHSRSGSVMNSQTSRDDFGNEYARNNNNSIHDRNSAVDSTLSGNAATAPAVKTGINIGTGSPRVGTWVDPKSIAAPPMSSPTMTSTSLTLDNSLRAAPVSSQTLLHPRRSATDFIGAGTKQAGPLSSSTSSTSSSSSSPSMAATAVSENLPNTVVVPPSMTHEALAARFKEMDLVTQEQQHRKALAGHQGQGQEMRTNPVHQRHRTMDLRHYATARKLSLSAATASTMSATTTATTSSSPASSPSSSNIGSRRGSVDTAITSTTTTEPAGGNLSAIITNRLNHTVTEEEDTGGKQQPSSFSSQSQLPPMQSDFMTFGTQHHIYEADDLDEGHRTGYANVLDAYHHHQHNAAGADTVETTVMVQQGLITVPAGVLSFFPSPEHSKKLETPESIAQVQNQVESNYSYHASSLSGSSVSSSSLREALSSSFSTSTSSLHNSHRKVGGLKTGTKTKGRTALSEETFQTPSSTTTTITAAGAVSDTKPSTSSASTGQGSIRSPSSRHPRRTPSSSSSSYNNHARSPTSPVSGSTTAYSKTLRVNQPYYSAQRWSMMGESLVDELLGAVRGPLQIARRVYNLTATLGFGDNDSDSDSNNNDISSSKSGHSSSNKESSNFWTGHGTRRWTSIRGSGGRRRNKEYHTSAIELQQAFIFSAATTKAKTTTTTTTATATMFATGSGSGSTSGSGMGTSTSTSIANGPAHGTLNGTDNNGPINTTSTTTAISTTLTPPTPTKLSFAPVVNKNGTDETPGSPTTTTSRSTRRTPSTSSSNQSSVRKRSLRSSNPVNRAALVALVNELEKDNKREREQEKEKQYTSNTNSDNINSLSTQAKDILSPL</sequence>
<dbReference type="InterPro" id="IPR036779">
    <property type="entry name" value="LysM_dom_sf"/>
</dbReference>
<protein>
    <recommendedName>
        <fullName evidence="2">LysM domain-containing protein</fullName>
    </recommendedName>
</protein>
<organism evidence="3 4">
    <name type="scientific">Lobosporangium transversale</name>
    <dbReference type="NCBI Taxonomy" id="64571"/>
    <lineage>
        <taxon>Eukaryota</taxon>
        <taxon>Fungi</taxon>
        <taxon>Fungi incertae sedis</taxon>
        <taxon>Mucoromycota</taxon>
        <taxon>Mortierellomycotina</taxon>
        <taxon>Mortierellomycetes</taxon>
        <taxon>Mortierellales</taxon>
        <taxon>Mortierellaceae</taxon>
        <taxon>Lobosporangium</taxon>
    </lineage>
</organism>
<dbReference type="EMBL" id="MCFF01000019">
    <property type="protein sequence ID" value="ORZ15576.1"/>
    <property type="molecule type" value="Genomic_DNA"/>
</dbReference>
<feature type="compositionally biased region" description="Basic and acidic residues" evidence="1">
    <location>
        <begin position="614"/>
        <end position="623"/>
    </location>
</feature>
<feature type="compositionally biased region" description="Low complexity" evidence="1">
    <location>
        <begin position="363"/>
        <end position="373"/>
    </location>
</feature>
<feature type="compositionally biased region" description="Low complexity" evidence="1">
    <location>
        <begin position="117"/>
        <end position="135"/>
    </location>
</feature>
<dbReference type="Proteomes" id="UP000193648">
    <property type="component" value="Unassembled WGS sequence"/>
</dbReference>
<evidence type="ECO:0000313" key="3">
    <source>
        <dbReference type="EMBL" id="ORZ15576.1"/>
    </source>
</evidence>
<dbReference type="PANTHER" id="PTHR20932">
    <property type="entry name" value="LYSM AND PUTATIVE PEPTIDOGLYCAN-BINDING DOMAIN-CONTAINING PROTEIN"/>
    <property type="match status" value="1"/>
</dbReference>
<accession>A0A1Y2GMN6</accession>
<feature type="region of interest" description="Disordered" evidence="1">
    <location>
        <begin position="1301"/>
        <end position="1354"/>
    </location>
</feature>
<feature type="compositionally biased region" description="Polar residues" evidence="1">
    <location>
        <begin position="1201"/>
        <end position="1213"/>
    </location>
</feature>
<evidence type="ECO:0000313" key="4">
    <source>
        <dbReference type="Proteomes" id="UP000193648"/>
    </source>
</evidence>
<name>A0A1Y2GMN6_9FUNG</name>
<feature type="compositionally biased region" description="Polar residues" evidence="1">
    <location>
        <begin position="1531"/>
        <end position="1547"/>
    </location>
</feature>
<dbReference type="Gene3D" id="3.10.350.10">
    <property type="entry name" value="LysM domain"/>
    <property type="match status" value="1"/>
</dbReference>
<feature type="region of interest" description="Disordered" evidence="1">
    <location>
        <begin position="902"/>
        <end position="923"/>
    </location>
</feature>
<feature type="region of interest" description="Disordered" evidence="1">
    <location>
        <begin position="1005"/>
        <end position="1028"/>
    </location>
</feature>
<feature type="region of interest" description="Disordered" evidence="1">
    <location>
        <begin position="835"/>
        <end position="865"/>
    </location>
</feature>
<feature type="compositionally biased region" description="Low complexity" evidence="1">
    <location>
        <begin position="1430"/>
        <end position="1445"/>
    </location>
</feature>
<keyword evidence="4" id="KW-1185">Reference proteome</keyword>
<feature type="compositionally biased region" description="Low complexity" evidence="1">
    <location>
        <begin position="846"/>
        <end position="865"/>
    </location>
</feature>
<feature type="domain" description="LysM" evidence="2">
    <location>
        <begin position="641"/>
        <end position="685"/>
    </location>
</feature>
<feature type="compositionally biased region" description="Low complexity" evidence="1">
    <location>
        <begin position="951"/>
        <end position="967"/>
    </location>
</feature>
<feature type="compositionally biased region" description="Polar residues" evidence="1">
    <location>
        <begin position="279"/>
        <end position="288"/>
    </location>
</feature>
<comment type="caution">
    <text evidence="3">The sequence shown here is derived from an EMBL/GenBank/DDBJ whole genome shotgun (WGS) entry which is preliminary data.</text>
</comment>
<dbReference type="SUPFAM" id="SSF54106">
    <property type="entry name" value="LysM domain"/>
    <property type="match status" value="1"/>
</dbReference>
<feature type="region of interest" description="Disordered" evidence="1">
    <location>
        <begin position="951"/>
        <end position="976"/>
    </location>
</feature>
<dbReference type="CDD" id="cd00118">
    <property type="entry name" value="LysM"/>
    <property type="match status" value="1"/>
</dbReference>
<feature type="compositionally biased region" description="Low complexity" evidence="1">
    <location>
        <begin position="1015"/>
        <end position="1028"/>
    </location>
</feature>
<proteinExistence type="predicted"/>
<feature type="compositionally biased region" description="Low complexity" evidence="1">
    <location>
        <begin position="474"/>
        <end position="506"/>
    </location>
</feature>